<feature type="compositionally biased region" description="Polar residues" evidence="4">
    <location>
        <begin position="1259"/>
        <end position="1286"/>
    </location>
</feature>
<feature type="compositionally biased region" description="Acidic residues" evidence="4">
    <location>
        <begin position="580"/>
        <end position="616"/>
    </location>
</feature>
<feature type="compositionally biased region" description="Low complexity" evidence="4">
    <location>
        <begin position="1065"/>
        <end position="1087"/>
    </location>
</feature>
<evidence type="ECO:0000313" key="6">
    <source>
        <dbReference type="EMBL" id="KAF2207256.1"/>
    </source>
</evidence>
<dbReference type="EMBL" id="ML992705">
    <property type="protein sequence ID" value="KAF2207256.1"/>
    <property type="molecule type" value="Genomic_DNA"/>
</dbReference>
<dbReference type="GO" id="GO:0005634">
    <property type="term" value="C:nucleus"/>
    <property type="evidence" value="ECO:0007669"/>
    <property type="project" value="UniProtKB-SubCell"/>
</dbReference>
<dbReference type="Proteomes" id="UP000799539">
    <property type="component" value="Unassembled WGS sequence"/>
</dbReference>
<feature type="compositionally biased region" description="Basic residues" evidence="4">
    <location>
        <begin position="851"/>
        <end position="860"/>
    </location>
</feature>
<feature type="region of interest" description="Disordered" evidence="4">
    <location>
        <begin position="662"/>
        <end position="702"/>
    </location>
</feature>
<feature type="compositionally biased region" description="Acidic residues" evidence="4">
    <location>
        <begin position="914"/>
        <end position="923"/>
    </location>
</feature>
<dbReference type="Pfam" id="PF09444">
    <property type="entry name" value="MRC1"/>
    <property type="match status" value="1"/>
</dbReference>
<dbReference type="OrthoDB" id="2130597at2759"/>
<feature type="region of interest" description="Disordered" evidence="4">
    <location>
        <begin position="1"/>
        <end position="174"/>
    </location>
</feature>
<organism evidence="6 7">
    <name type="scientific">Cercospora zeae-maydis SCOH1-5</name>
    <dbReference type="NCBI Taxonomy" id="717836"/>
    <lineage>
        <taxon>Eukaryota</taxon>
        <taxon>Fungi</taxon>
        <taxon>Dikarya</taxon>
        <taxon>Ascomycota</taxon>
        <taxon>Pezizomycotina</taxon>
        <taxon>Dothideomycetes</taxon>
        <taxon>Dothideomycetidae</taxon>
        <taxon>Mycosphaerellales</taxon>
        <taxon>Mycosphaerellaceae</taxon>
        <taxon>Cercospora</taxon>
    </lineage>
</organism>
<feature type="compositionally biased region" description="Acidic residues" evidence="4">
    <location>
        <begin position="1046"/>
        <end position="1064"/>
    </location>
</feature>
<feature type="region of interest" description="Disordered" evidence="4">
    <location>
        <begin position="735"/>
        <end position="811"/>
    </location>
</feature>
<feature type="compositionally biased region" description="Basic and acidic residues" evidence="4">
    <location>
        <begin position="1094"/>
        <end position="1105"/>
    </location>
</feature>
<feature type="compositionally biased region" description="Polar residues" evidence="4">
    <location>
        <begin position="45"/>
        <end position="60"/>
    </location>
</feature>
<feature type="compositionally biased region" description="Low complexity" evidence="4">
    <location>
        <begin position="671"/>
        <end position="684"/>
    </location>
</feature>
<evidence type="ECO:0000256" key="4">
    <source>
        <dbReference type="SAM" id="MobiDB-lite"/>
    </source>
</evidence>
<feature type="compositionally biased region" description="Polar residues" evidence="4">
    <location>
        <begin position="1225"/>
        <end position="1243"/>
    </location>
</feature>
<feature type="compositionally biased region" description="Basic and acidic residues" evidence="4">
    <location>
        <begin position="622"/>
        <end position="633"/>
    </location>
</feature>
<feature type="compositionally biased region" description="Gly residues" evidence="4">
    <location>
        <begin position="1339"/>
        <end position="1348"/>
    </location>
</feature>
<feature type="compositionally biased region" description="Basic and acidic residues" evidence="4">
    <location>
        <begin position="103"/>
        <end position="116"/>
    </location>
</feature>
<dbReference type="GO" id="GO:0007095">
    <property type="term" value="P:mitotic G2 DNA damage checkpoint signaling"/>
    <property type="evidence" value="ECO:0007669"/>
    <property type="project" value="TreeGrafter"/>
</dbReference>
<reference evidence="6" key="1">
    <citation type="journal article" date="2020" name="Stud. Mycol.">
        <title>101 Dothideomycetes genomes: a test case for predicting lifestyles and emergence of pathogens.</title>
        <authorList>
            <person name="Haridas S."/>
            <person name="Albert R."/>
            <person name="Binder M."/>
            <person name="Bloem J."/>
            <person name="Labutti K."/>
            <person name="Salamov A."/>
            <person name="Andreopoulos B."/>
            <person name="Baker S."/>
            <person name="Barry K."/>
            <person name="Bills G."/>
            <person name="Bluhm B."/>
            <person name="Cannon C."/>
            <person name="Castanera R."/>
            <person name="Culley D."/>
            <person name="Daum C."/>
            <person name="Ezra D."/>
            <person name="Gonzalez J."/>
            <person name="Henrissat B."/>
            <person name="Kuo A."/>
            <person name="Liang C."/>
            <person name="Lipzen A."/>
            <person name="Lutzoni F."/>
            <person name="Magnuson J."/>
            <person name="Mondo S."/>
            <person name="Nolan M."/>
            <person name="Ohm R."/>
            <person name="Pangilinan J."/>
            <person name="Park H.-J."/>
            <person name="Ramirez L."/>
            <person name="Alfaro M."/>
            <person name="Sun H."/>
            <person name="Tritt A."/>
            <person name="Yoshinaga Y."/>
            <person name="Zwiers L.-H."/>
            <person name="Turgeon B."/>
            <person name="Goodwin S."/>
            <person name="Spatafora J."/>
            <person name="Crous P."/>
            <person name="Grigoriev I."/>
        </authorList>
    </citation>
    <scope>NUCLEOTIDE SEQUENCE</scope>
    <source>
        <strain evidence="6">SCOH1-5</strain>
    </source>
</reference>
<feature type="compositionally biased region" description="Basic and acidic residues" evidence="4">
    <location>
        <begin position="1030"/>
        <end position="1040"/>
    </location>
</feature>
<feature type="compositionally biased region" description="Pro residues" evidence="4">
    <location>
        <begin position="309"/>
        <end position="322"/>
    </location>
</feature>
<evidence type="ECO:0000313" key="7">
    <source>
        <dbReference type="Proteomes" id="UP000799539"/>
    </source>
</evidence>
<evidence type="ECO:0000259" key="5">
    <source>
        <dbReference type="Pfam" id="PF09444"/>
    </source>
</evidence>
<dbReference type="GO" id="GO:0010997">
    <property type="term" value="F:anaphase-promoting complex binding"/>
    <property type="evidence" value="ECO:0007669"/>
    <property type="project" value="TreeGrafter"/>
</dbReference>
<feature type="compositionally biased region" description="Basic and acidic residues" evidence="4">
    <location>
        <begin position="1306"/>
        <end position="1324"/>
    </location>
</feature>
<feature type="region of interest" description="Disordered" evidence="4">
    <location>
        <begin position="1139"/>
        <end position="1172"/>
    </location>
</feature>
<feature type="region of interest" description="Disordered" evidence="4">
    <location>
        <begin position="279"/>
        <end position="342"/>
    </location>
</feature>
<dbReference type="InterPro" id="IPR018564">
    <property type="entry name" value="Repl_chkpnt_MRC1_dom"/>
</dbReference>
<feature type="compositionally biased region" description="Basic and acidic residues" evidence="4">
    <location>
        <begin position="1151"/>
        <end position="1161"/>
    </location>
</feature>
<sequence>MASSPSGLEDALVAKRPTISRTLFEDDGSPTPSPVRSSDFDVFSRNASSQEHAKSTSNSPETRDQRQPAELVSEEDSDDEPRRPMGKSARRMLGGDQISRPSPEQRRAMSPEHKQLTNDPQSDDELYTVTPQLDSRFRSQPPFVPASAARSTLFVSPAKTTQNDSDDDLPTRPTAMKSKLAALVAEKRAERLKMEAEARSKHASSDLPDEIVEGAEESANPEIERILSDAAKPTRKASKRALLEMERETQRIARQQALAHQMKTKKKFTTSDLFAKFNFRQSNEAQGHQGGDSSASSAPNSDALDAPSREPPSTPPSSPPTPLDRQRALVEQGALSKLKPVREDSLNSLADLDDDEELPDISAVMRSARIGKPVGLDAAIVQTLRSETEPKRGLKLARLGKKVMAPASDDSSDDDLEIVQTMPKHLSVFDRAKSTMKKQNTDSRAMHRLKHLAHLGGDDGNTGRRKHGKVRPGINPAALEAQLRLRAKEQARAQQQERIAELKAKGIEVQTSEEREREQEAFENLLEKARLDAVELRKAEKAADKQENGNISADESEDEDYVDGSGSEDEAPDAKRDDNDMVDDAVEEDEDENEEEDEDEDEEHNDEDEHIVEETADATLDGAKHLVEDIADRDAEDDQMGLSQTPVIGKKPRKLRVVLDDEDMSDDELSRAPPTIAQTPTQTQESDPFAAFNFDSGHQASSLMSPTQMFNATMQTPTQGTQQDSMDVLNYLVPTSSFTRPPATSAPPQFTQSNNSQHDRVPSSQLPESQQVNFAWETQAPETPVQKSRKAGSVVRNETPGWVPSQDLGLPTNWQAAPALAREDTLKSLLDQETQSTVQLRVSESPAPAPKRARLVRGKRQAVQDSEDEDAQDGISKMTTKKDAFKEMARKRKETLSAEELAEAEREAKQMMDEQAEESEDEYAGLGGDDFVAPETEEDREMIDSSLIDVDERQLAAHFAERQRLADEAEHQRLYKDLMTGALRRKQANMFDLDEDEDDLAARRRQMKQREEARKRKLLLQDESIASLADGKHSAGKDAFLKAIADDDERDDDVLDLSDVEDDSQAPASLSDSQASQQPDASQAPLQEGSGNKRRMEDAPSERPPAKQRRTQASAFRAPASLMEIQDSVSFLLEEPNVPLAGPTAIDLSSDSEHEMGDQDHASASGDDVADKGNEQIDDIEEELARQNDGGFVPDRIAMPPPRLPASQRRTTAKPSVVNRLNLKRASSNSETSAAGSRTAWGSGSQGGGFKAPSLLRRATTNGAAQATNDRGVSTSNGLSRQDSGGSATGVKMGGSKKSSLAYQARDAERKAIVEQSARRRAENTAKIAQLRRNASSGFGKGLGGKFE</sequence>
<feature type="compositionally biased region" description="Polar residues" evidence="4">
    <location>
        <begin position="149"/>
        <end position="163"/>
    </location>
</feature>
<feature type="domain" description="DNA replication checkpoint mediator MRC1" evidence="5">
    <location>
        <begin position="906"/>
        <end position="1035"/>
    </location>
</feature>
<evidence type="ECO:0000256" key="2">
    <source>
        <dbReference type="ARBA" id="ARBA00022553"/>
    </source>
</evidence>
<proteinExistence type="predicted"/>
<protein>
    <recommendedName>
        <fullName evidence="5">DNA replication checkpoint mediator MRC1 domain-containing protein</fullName>
    </recommendedName>
</protein>
<gene>
    <name evidence="6" type="ORF">CERZMDRAFT_102541</name>
</gene>
<feature type="region of interest" description="Disordered" evidence="4">
    <location>
        <begin position="1002"/>
        <end position="1119"/>
    </location>
</feature>
<feature type="compositionally biased region" description="Basic and acidic residues" evidence="4">
    <location>
        <begin position="538"/>
        <end position="547"/>
    </location>
</feature>
<dbReference type="GO" id="GO:0033314">
    <property type="term" value="P:mitotic DNA replication checkpoint signaling"/>
    <property type="evidence" value="ECO:0007669"/>
    <property type="project" value="TreeGrafter"/>
</dbReference>
<accession>A0A6A6F0L1</accession>
<feature type="region of interest" description="Disordered" evidence="4">
    <location>
        <begin position="454"/>
        <end position="474"/>
    </location>
</feature>
<feature type="compositionally biased region" description="Acidic residues" evidence="4">
    <location>
        <begin position="554"/>
        <end position="571"/>
    </location>
</feature>
<dbReference type="InterPro" id="IPR024146">
    <property type="entry name" value="Claspin"/>
</dbReference>
<feature type="compositionally biased region" description="Basic and acidic residues" evidence="4">
    <location>
        <begin position="903"/>
        <end position="912"/>
    </location>
</feature>
<feature type="region of interest" description="Disordered" evidence="4">
    <location>
        <begin position="215"/>
        <end position="239"/>
    </location>
</feature>
<feature type="region of interest" description="Disordered" evidence="4">
    <location>
        <begin position="538"/>
        <end position="648"/>
    </location>
</feature>
<keyword evidence="7" id="KW-1185">Reference proteome</keyword>
<keyword evidence="3" id="KW-0539">Nucleus</keyword>
<keyword evidence="2" id="KW-0597">Phosphoprotein</keyword>
<feature type="compositionally biased region" description="Polar residues" evidence="4">
    <location>
        <begin position="831"/>
        <end position="842"/>
    </location>
</feature>
<dbReference type="PANTHER" id="PTHR14396">
    <property type="entry name" value="CLASPIN"/>
    <property type="match status" value="1"/>
</dbReference>
<feature type="region of interest" description="Disordered" evidence="4">
    <location>
        <begin position="1186"/>
        <end position="1348"/>
    </location>
</feature>
<feature type="region of interest" description="Disordered" evidence="4">
    <location>
        <begin position="831"/>
        <end position="932"/>
    </location>
</feature>
<feature type="compositionally biased region" description="Polar residues" evidence="4">
    <location>
        <begin position="746"/>
        <end position="773"/>
    </location>
</feature>
<comment type="subcellular location">
    <subcellularLocation>
        <location evidence="1">Nucleus</location>
    </subcellularLocation>
</comment>
<name>A0A6A6F0L1_9PEZI</name>
<evidence type="ECO:0000256" key="1">
    <source>
        <dbReference type="ARBA" id="ARBA00004123"/>
    </source>
</evidence>
<feature type="compositionally biased region" description="Low complexity" evidence="4">
    <location>
        <begin position="292"/>
        <end position="306"/>
    </location>
</feature>
<evidence type="ECO:0000256" key="3">
    <source>
        <dbReference type="ARBA" id="ARBA00023242"/>
    </source>
</evidence>
<dbReference type="PANTHER" id="PTHR14396:SF10">
    <property type="entry name" value="CLASPIN"/>
    <property type="match status" value="1"/>
</dbReference>